<name>A0A6L2KQG7_TANCI</name>
<proteinExistence type="predicted"/>
<reference evidence="1" key="1">
    <citation type="journal article" date="2019" name="Sci. Rep.">
        <title>Draft genome of Tanacetum cinerariifolium, the natural source of mosquito coil.</title>
        <authorList>
            <person name="Yamashiro T."/>
            <person name="Shiraishi A."/>
            <person name="Satake H."/>
            <person name="Nakayama K."/>
        </authorList>
    </citation>
    <scope>NUCLEOTIDE SEQUENCE</scope>
</reference>
<evidence type="ECO:0000313" key="1">
    <source>
        <dbReference type="EMBL" id="GEU51688.1"/>
    </source>
</evidence>
<comment type="caution">
    <text evidence="1">The sequence shown here is derived from an EMBL/GenBank/DDBJ whole genome shotgun (WGS) entry which is preliminary data.</text>
</comment>
<organism evidence="1">
    <name type="scientific">Tanacetum cinerariifolium</name>
    <name type="common">Dalmatian daisy</name>
    <name type="synonym">Chrysanthemum cinerariifolium</name>
    <dbReference type="NCBI Taxonomy" id="118510"/>
    <lineage>
        <taxon>Eukaryota</taxon>
        <taxon>Viridiplantae</taxon>
        <taxon>Streptophyta</taxon>
        <taxon>Embryophyta</taxon>
        <taxon>Tracheophyta</taxon>
        <taxon>Spermatophyta</taxon>
        <taxon>Magnoliopsida</taxon>
        <taxon>eudicotyledons</taxon>
        <taxon>Gunneridae</taxon>
        <taxon>Pentapetalae</taxon>
        <taxon>asterids</taxon>
        <taxon>campanulids</taxon>
        <taxon>Asterales</taxon>
        <taxon>Asteraceae</taxon>
        <taxon>Asteroideae</taxon>
        <taxon>Anthemideae</taxon>
        <taxon>Anthemidinae</taxon>
        <taxon>Tanacetum</taxon>
    </lineage>
</organism>
<gene>
    <name evidence="1" type="ORF">Tci_023666</name>
</gene>
<sequence>MAGPQALPEVSLDTVSDQAQVTNEREAANFTKIKKIMHGVLKSAQEEQCHLQRNMKLLTNALHSYQLPLILMKQSAHHQEVWQWLNGALSSLLRHFEIPEVPFPQPMKTKASSAKPQRISEYHQQLETLMLVYEEEKQRVQWMQKIMSNIERHLQIPVQPDL</sequence>
<dbReference type="AlphaFoldDB" id="A0A6L2KQG7"/>
<accession>A0A6L2KQG7</accession>
<dbReference type="EMBL" id="BKCJ010002904">
    <property type="protein sequence ID" value="GEU51688.1"/>
    <property type="molecule type" value="Genomic_DNA"/>
</dbReference>
<protein>
    <submittedName>
        <fullName evidence="1">Uncharacterized protein</fullName>
    </submittedName>
</protein>